<dbReference type="InterPro" id="IPR015855">
    <property type="entry name" value="ABC_transpr_MalK-like"/>
</dbReference>
<dbReference type="PANTHER" id="PTHR43875">
    <property type="entry name" value="MALTODEXTRIN IMPORT ATP-BINDING PROTEIN MSMX"/>
    <property type="match status" value="1"/>
</dbReference>
<dbReference type="GO" id="GO:0055052">
    <property type="term" value="C:ATP-binding cassette (ABC) transporter complex, substrate-binding subunit-containing"/>
    <property type="evidence" value="ECO:0007669"/>
    <property type="project" value="TreeGrafter"/>
</dbReference>
<dbReference type="eggNOG" id="COG3842">
    <property type="taxonomic scope" value="Bacteria"/>
</dbReference>
<reference evidence="7" key="2">
    <citation type="submission" date="2010-01" db="EMBL/GenBank/DDBJ databases">
        <title>The complete genome of Conexibacter woesei DSM 14684.</title>
        <authorList>
            <consortium name="US DOE Joint Genome Institute (JGI-PGF)"/>
            <person name="Lucas S."/>
            <person name="Copeland A."/>
            <person name="Lapidus A."/>
            <person name="Glavina del Rio T."/>
            <person name="Dalin E."/>
            <person name="Tice H."/>
            <person name="Bruce D."/>
            <person name="Goodwin L."/>
            <person name="Pitluck S."/>
            <person name="Kyrpides N."/>
            <person name="Mavromatis K."/>
            <person name="Ivanova N."/>
            <person name="Mikhailova N."/>
            <person name="Chertkov O."/>
            <person name="Brettin T."/>
            <person name="Detter J.C."/>
            <person name="Han C."/>
            <person name="Larimer F."/>
            <person name="Land M."/>
            <person name="Hauser L."/>
            <person name="Markowitz V."/>
            <person name="Cheng J.-F."/>
            <person name="Hugenholtz P."/>
            <person name="Woyke T."/>
            <person name="Wu D."/>
            <person name="Pukall R."/>
            <person name="Steenblock K."/>
            <person name="Schneider S."/>
            <person name="Klenk H.-P."/>
            <person name="Eisen J.A."/>
        </authorList>
    </citation>
    <scope>NUCLEOTIDE SEQUENCE [LARGE SCALE GENOMIC DNA]</scope>
    <source>
        <strain evidence="7">DSM 14684 / CIP 108061 / JCM 11494 / NBRC 100937 / ID131577</strain>
    </source>
</reference>
<dbReference type="Pfam" id="PF17912">
    <property type="entry name" value="OB_MalK"/>
    <property type="match status" value="1"/>
</dbReference>
<evidence type="ECO:0000256" key="3">
    <source>
        <dbReference type="ARBA" id="ARBA00022840"/>
    </source>
</evidence>
<dbReference type="InterPro" id="IPR003439">
    <property type="entry name" value="ABC_transporter-like_ATP-bd"/>
</dbReference>
<feature type="region of interest" description="Disordered" evidence="4">
    <location>
        <begin position="397"/>
        <end position="416"/>
    </location>
</feature>
<evidence type="ECO:0000259" key="5">
    <source>
        <dbReference type="PROSITE" id="PS50893"/>
    </source>
</evidence>
<dbReference type="PANTHER" id="PTHR43875:SF1">
    <property type="entry name" value="OSMOPROTECTIVE COMPOUNDS UPTAKE ATP-BINDING PROTEIN GGTA"/>
    <property type="match status" value="1"/>
</dbReference>
<dbReference type="Proteomes" id="UP000008229">
    <property type="component" value="Chromosome"/>
</dbReference>
<evidence type="ECO:0000256" key="1">
    <source>
        <dbReference type="ARBA" id="ARBA00022448"/>
    </source>
</evidence>
<dbReference type="RefSeq" id="WP_012935422.1">
    <property type="nucleotide sequence ID" value="NC_013739.1"/>
</dbReference>
<dbReference type="SUPFAM" id="SSF50331">
    <property type="entry name" value="MOP-like"/>
    <property type="match status" value="1"/>
</dbReference>
<accession>D3F3K6</accession>
<dbReference type="InterPro" id="IPR027417">
    <property type="entry name" value="P-loop_NTPase"/>
</dbReference>
<dbReference type="FunFam" id="3.40.50.300:FF:000042">
    <property type="entry name" value="Maltose/maltodextrin ABC transporter, ATP-binding protein"/>
    <property type="match status" value="1"/>
</dbReference>
<organism evidence="6 7">
    <name type="scientific">Conexibacter woesei (strain DSM 14684 / CCUG 47730 / CIP 108061 / JCM 11494 / NBRC 100937 / ID131577)</name>
    <dbReference type="NCBI Taxonomy" id="469383"/>
    <lineage>
        <taxon>Bacteria</taxon>
        <taxon>Bacillati</taxon>
        <taxon>Actinomycetota</taxon>
        <taxon>Thermoleophilia</taxon>
        <taxon>Solirubrobacterales</taxon>
        <taxon>Conexibacteraceae</taxon>
        <taxon>Conexibacter</taxon>
    </lineage>
</organism>
<dbReference type="InterPro" id="IPR047641">
    <property type="entry name" value="ABC_transpr_MalK/UgpC-like"/>
</dbReference>
<dbReference type="InterPro" id="IPR017871">
    <property type="entry name" value="ABC_transporter-like_CS"/>
</dbReference>
<dbReference type="GO" id="GO:0005524">
    <property type="term" value="F:ATP binding"/>
    <property type="evidence" value="ECO:0007669"/>
    <property type="project" value="UniProtKB-KW"/>
</dbReference>
<dbReference type="Gene3D" id="3.40.50.300">
    <property type="entry name" value="P-loop containing nucleotide triphosphate hydrolases"/>
    <property type="match status" value="1"/>
</dbReference>
<dbReference type="AlphaFoldDB" id="D3F3K6"/>
<gene>
    <name evidence="6" type="ordered locus">Cwoe_3954</name>
</gene>
<dbReference type="GO" id="GO:0016887">
    <property type="term" value="F:ATP hydrolysis activity"/>
    <property type="evidence" value="ECO:0007669"/>
    <property type="project" value="InterPro"/>
</dbReference>
<dbReference type="KEGG" id="cwo:Cwoe_3954"/>
<dbReference type="PROSITE" id="PS50893">
    <property type="entry name" value="ABC_TRANSPORTER_2"/>
    <property type="match status" value="1"/>
</dbReference>
<reference evidence="6 7" key="1">
    <citation type="journal article" date="2010" name="Stand. Genomic Sci.">
        <title>Complete genome sequence of Conexibacter woesei type strain (ID131577).</title>
        <authorList>
            <person name="Pukall R."/>
            <person name="Lapidus A."/>
            <person name="Glavina Del Rio T."/>
            <person name="Copeland A."/>
            <person name="Tice H."/>
            <person name="Cheng J.-F."/>
            <person name="Lucas S."/>
            <person name="Chen F."/>
            <person name="Nolan M."/>
            <person name="Bruce D."/>
            <person name="Goodwin L."/>
            <person name="Pitluck S."/>
            <person name="Mavromatis K."/>
            <person name="Ivanova N."/>
            <person name="Ovchinnikova G."/>
            <person name="Pati A."/>
            <person name="Chen A."/>
            <person name="Palaniappan K."/>
            <person name="Land M."/>
            <person name="Hauser L."/>
            <person name="Chang Y.-J."/>
            <person name="Jeffries C.D."/>
            <person name="Chain P."/>
            <person name="Meincke L."/>
            <person name="Sims D."/>
            <person name="Brettin T."/>
            <person name="Detter J.C."/>
            <person name="Rohde M."/>
            <person name="Goeker M."/>
            <person name="Bristow J."/>
            <person name="Eisen J.A."/>
            <person name="Markowitz V."/>
            <person name="Kyrpides N.C."/>
            <person name="Klenk H.-P."/>
            <person name="Hugenholtz P."/>
        </authorList>
    </citation>
    <scope>NUCLEOTIDE SEQUENCE [LARGE SCALE GENOMIC DNA]</scope>
    <source>
        <strain evidence="7">DSM 14684 / CIP 108061 / JCM 11494 / NBRC 100937 / ID131577</strain>
    </source>
</reference>
<evidence type="ECO:0000313" key="7">
    <source>
        <dbReference type="Proteomes" id="UP000008229"/>
    </source>
</evidence>
<feature type="domain" description="ABC transporter" evidence="5">
    <location>
        <begin position="10"/>
        <end position="241"/>
    </location>
</feature>
<dbReference type="EMBL" id="CP001854">
    <property type="protein sequence ID" value="ADB52371.1"/>
    <property type="molecule type" value="Genomic_DNA"/>
</dbReference>
<evidence type="ECO:0000313" key="6">
    <source>
        <dbReference type="EMBL" id="ADB52371.1"/>
    </source>
</evidence>
<dbReference type="InterPro" id="IPR008995">
    <property type="entry name" value="Mo/tungstate-bd_C_term_dom"/>
</dbReference>
<name>D3F3K6_CONWI</name>
<sequence length="416" mass="44384">MERERQAGGIRLDGVSKIYAGGVRAVDDVSIEIGDGEFIVLVGPSGCGKSTLLRMIAGLEEVTAGTIAIGGEDVTARKPSARDIAMVFQSYALYPHMTVAGNLAFGLRQRKAPKEEIERRVAAAARMLGLEELLTRRPAALSGGQRQRVAMGRALVREPRAFLLDEPLSNLDAKLRTSMRSQLARLHERVGTTTVYVTHDQVEAMTLGERVAIMRDGVVQQCDTPTRLFHTPANLFVAAFIGSPAMNLVEATLQDGLLRFGDVALPLPAGAGAPPLADGARVVLGVRPSDFELAAPGTDPAWPRIDVAAEVVEELGSETHVTFALDAPRVATDDVRAAEDVAGEDEAQLLADDLRVRFVARVHGRGRIDVGARLQLAVDHTAFHLFDPATGVALTDRRKDSVMTASAPTTPRGAAA</sequence>
<proteinExistence type="predicted"/>
<dbReference type="Gene3D" id="2.40.50.100">
    <property type="match status" value="1"/>
</dbReference>
<dbReference type="Gene3D" id="2.40.50.140">
    <property type="entry name" value="Nucleic acid-binding proteins"/>
    <property type="match status" value="1"/>
</dbReference>
<dbReference type="CDD" id="cd03301">
    <property type="entry name" value="ABC_MalK_N"/>
    <property type="match status" value="1"/>
</dbReference>
<dbReference type="SUPFAM" id="SSF52540">
    <property type="entry name" value="P-loop containing nucleoside triphosphate hydrolases"/>
    <property type="match status" value="1"/>
</dbReference>
<dbReference type="InterPro" id="IPR003593">
    <property type="entry name" value="AAA+_ATPase"/>
</dbReference>
<dbReference type="PROSITE" id="PS00211">
    <property type="entry name" value="ABC_TRANSPORTER_1"/>
    <property type="match status" value="1"/>
</dbReference>
<dbReference type="OrthoDB" id="7838608at2"/>
<dbReference type="GO" id="GO:0008643">
    <property type="term" value="P:carbohydrate transport"/>
    <property type="evidence" value="ECO:0007669"/>
    <property type="project" value="InterPro"/>
</dbReference>
<keyword evidence="2" id="KW-0547">Nucleotide-binding</keyword>
<keyword evidence="1" id="KW-0813">Transport</keyword>
<dbReference type="InterPro" id="IPR012340">
    <property type="entry name" value="NA-bd_OB-fold"/>
</dbReference>
<keyword evidence="3" id="KW-0067">ATP-binding</keyword>
<dbReference type="GO" id="GO:0140359">
    <property type="term" value="F:ABC-type transporter activity"/>
    <property type="evidence" value="ECO:0007669"/>
    <property type="project" value="InterPro"/>
</dbReference>
<protein>
    <submittedName>
        <fullName evidence="6">ABC transporter related protein</fullName>
    </submittedName>
</protein>
<dbReference type="SMART" id="SM00382">
    <property type="entry name" value="AAA"/>
    <property type="match status" value="1"/>
</dbReference>
<dbReference type="Pfam" id="PF00005">
    <property type="entry name" value="ABC_tran"/>
    <property type="match status" value="1"/>
</dbReference>
<dbReference type="HOGENOM" id="CLU_000604_1_1_11"/>
<dbReference type="InterPro" id="IPR040582">
    <property type="entry name" value="OB_MalK-like"/>
</dbReference>
<keyword evidence="7" id="KW-1185">Reference proteome</keyword>
<dbReference type="STRING" id="469383.Cwoe_3954"/>
<evidence type="ECO:0000256" key="2">
    <source>
        <dbReference type="ARBA" id="ARBA00022741"/>
    </source>
</evidence>
<dbReference type="NCBIfam" id="NF008653">
    <property type="entry name" value="PRK11650.1"/>
    <property type="match status" value="1"/>
</dbReference>
<evidence type="ECO:0000256" key="4">
    <source>
        <dbReference type="SAM" id="MobiDB-lite"/>
    </source>
</evidence>